<proteinExistence type="inferred from homology"/>
<dbReference type="InterPro" id="IPR001206">
    <property type="entry name" value="Diacylglycerol_kinase_cat_dom"/>
</dbReference>
<keyword evidence="3" id="KW-0808">Transferase</keyword>
<evidence type="ECO:0000256" key="2">
    <source>
        <dbReference type="ARBA" id="ARBA00005983"/>
    </source>
</evidence>
<evidence type="ECO:0000256" key="8">
    <source>
        <dbReference type="ARBA" id="ARBA00023264"/>
    </source>
</evidence>
<dbReference type="InterPro" id="IPR050187">
    <property type="entry name" value="Lipid_Phosphate_FormReg"/>
</dbReference>
<evidence type="ECO:0000256" key="1">
    <source>
        <dbReference type="ARBA" id="ARBA00001946"/>
    </source>
</evidence>
<dbReference type="GO" id="GO:0016301">
    <property type="term" value="F:kinase activity"/>
    <property type="evidence" value="ECO:0007669"/>
    <property type="project" value="UniProtKB-KW"/>
</dbReference>
<keyword evidence="7" id="KW-0444">Lipid biosynthesis</keyword>
<evidence type="ECO:0000259" key="9">
    <source>
        <dbReference type="PROSITE" id="PS50146"/>
    </source>
</evidence>
<dbReference type="Gene3D" id="2.60.200.40">
    <property type="match status" value="1"/>
</dbReference>
<keyword evidence="8" id="KW-1208">Phospholipid metabolism</keyword>
<dbReference type="EMBL" id="BAABGN010000009">
    <property type="protein sequence ID" value="GAA4425224.1"/>
    <property type="molecule type" value="Genomic_DNA"/>
</dbReference>
<protein>
    <submittedName>
        <fullName evidence="10">Diacylglycerol kinase</fullName>
    </submittedName>
</protein>
<keyword evidence="11" id="KW-1185">Reference proteome</keyword>
<dbReference type="InterPro" id="IPR016064">
    <property type="entry name" value="NAD/diacylglycerol_kinase_sf"/>
</dbReference>
<evidence type="ECO:0000256" key="3">
    <source>
        <dbReference type="ARBA" id="ARBA00022679"/>
    </source>
</evidence>
<dbReference type="Pfam" id="PF00781">
    <property type="entry name" value="DAGK_cat"/>
    <property type="match status" value="1"/>
</dbReference>
<dbReference type="InterPro" id="IPR045540">
    <property type="entry name" value="YegS/DAGK_C"/>
</dbReference>
<dbReference type="PROSITE" id="PS50146">
    <property type="entry name" value="DAGK"/>
    <property type="match status" value="1"/>
</dbReference>
<reference evidence="11" key="1">
    <citation type="journal article" date="2019" name="Int. J. Syst. Evol. Microbiol.">
        <title>The Global Catalogue of Microorganisms (GCM) 10K type strain sequencing project: providing services to taxonomists for standard genome sequencing and annotation.</title>
        <authorList>
            <consortium name="The Broad Institute Genomics Platform"/>
            <consortium name="The Broad Institute Genome Sequencing Center for Infectious Disease"/>
            <person name="Wu L."/>
            <person name="Ma J."/>
        </authorList>
    </citation>
    <scope>NUCLEOTIDE SEQUENCE [LARGE SCALE GENOMIC DNA]</scope>
    <source>
        <strain evidence="11">JCM 17810</strain>
    </source>
</reference>
<sequence length="329" mass="33871">MRGPAAPGAAGRVGVVLNPTSGKGRGLKVREKVFDGLAADGFTVHDLSGTDLPGATARARTGLTLGLDALVVVGGDGMVHAGVNAVAGTGVPLGIVSAGSGNDIARDLGLPVHDVPASLAVIREGLAARRNRGRGPDGEGVRMLDAVAVSRPGGAVDHWYLAVLSCGIDAAVNARTNAMSWPPGGARYVRALLAELRTFRPFGYRVTMDGEVWESAGTLVAVANTRCFGGGMRIAPDAVPDDGLLEVVHAEGLTRGQLMSVFPKVYRGTHVSHPAVHVRRARSVLIEPLPALGTMPPMAFADGEPLAELPLQCDLHPRAIGVLARTLGA</sequence>
<dbReference type="PANTHER" id="PTHR12358">
    <property type="entry name" value="SPHINGOSINE KINASE"/>
    <property type="match status" value="1"/>
</dbReference>
<evidence type="ECO:0000313" key="10">
    <source>
        <dbReference type="EMBL" id="GAA4425224.1"/>
    </source>
</evidence>
<gene>
    <name evidence="10" type="ORF">GCM10023169_22660</name>
</gene>
<keyword evidence="7" id="KW-0594">Phospholipid biosynthesis</keyword>
<dbReference type="PANTHER" id="PTHR12358:SF106">
    <property type="entry name" value="LIPID KINASE YEGS"/>
    <property type="match status" value="1"/>
</dbReference>
<keyword evidence="6" id="KW-0067">ATP-binding</keyword>
<evidence type="ECO:0000313" key="11">
    <source>
        <dbReference type="Proteomes" id="UP001500622"/>
    </source>
</evidence>
<evidence type="ECO:0000256" key="4">
    <source>
        <dbReference type="ARBA" id="ARBA00022741"/>
    </source>
</evidence>
<keyword evidence="5 10" id="KW-0418">Kinase</keyword>
<comment type="cofactor">
    <cofactor evidence="1">
        <name>Mg(2+)</name>
        <dbReference type="ChEBI" id="CHEBI:18420"/>
    </cofactor>
</comment>
<keyword evidence="7" id="KW-0443">Lipid metabolism</keyword>
<dbReference type="Pfam" id="PF19279">
    <property type="entry name" value="YegS_C"/>
    <property type="match status" value="1"/>
</dbReference>
<dbReference type="Gene3D" id="3.40.50.10330">
    <property type="entry name" value="Probable inorganic polyphosphate/atp-NAD kinase, domain 1"/>
    <property type="match status" value="1"/>
</dbReference>
<accession>A0ABP8LBE4</accession>
<keyword evidence="4" id="KW-0547">Nucleotide-binding</keyword>
<comment type="caution">
    <text evidence="10">The sequence shown here is derived from an EMBL/GenBank/DDBJ whole genome shotgun (WGS) entry which is preliminary data.</text>
</comment>
<evidence type="ECO:0000256" key="5">
    <source>
        <dbReference type="ARBA" id="ARBA00022777"/>
    </source>
</evidence>
<evidence type="ECO:0000256" key="7">
    <source>
        <dbReference type="ARBA" id="ARBA00023209"/>
    </source>
</evidence>
<dbReference type="SUPFAM" id="SSF111331">
    <property type="entry name" value="NAD kinase/diacylglycerol kinase-like"/>
    <property type="match status" value="1"/>
</dbReference>
<feature type="domain" description="DAGKc" evidence="9">
    <location>
        <begin position="8"/>
        <end position="139"/>
    </location>
</feature>
<dbReference type="InterPro" id="IPR017438">
    <property type="entry name" value="ATP-NAD_kinase_N"/>
</dbReference>
<evidence type="ECO:0000256" key="6">
    <source>
        <dbReference type="ARBA" id="ARBA00022840"/>
    </source>
</evidence>
<comment type="similarity">
    <text evidence="2">Belongs to the diacylglycerol/lipid kinase family.</text>
</comment>
<organism evidence="10 11">
    <name type="scientific">Georgenia halophila</name>
    <dbReference type="NCBI Taxonomy" id="620889"/>
    <lineage>
        <taxon>Bacteria</taxon>
        <taxon>Bacillati</taxon>
        <taxon>Actinomycetota</taxon>
        <taxon>Actinomycetes</taxon>
        <taxon>Micrococcales</taxon>
        <taxon>Bogoriellaceae</taxon>
        <taxon>Georgenia</taxon>
    </lineage>
</organism>
<name>A0ABP8LBE4_9MICO</name>
<dbReference type="Proteomes" id="UP001500622">
    <property type="component" value="Unassembled WGS sequence"/>
</dbReference>